<sequence length="521" mass="57676">MAPAPARYDYLQDVLSRQRPRCLQRSWDLRDAFWNNPRWQPHCDYMGVQLPKSEAVYRARYDMFGFADAPQHQADMSRVFKRMLNQTVLSDGQSELDQLGQVGASVSTKKTLLPATVKDFIGREIHSLPQLVTTSRSRAGKYSGAVGSLLADYPEGIPHSGDREYLTLQWATPEGVQAPTIGASGWQGGIAHRDWRHIVPFPPEECAPNRSSNFREASTAASAAELMGPYHRGERLLFRSDNSTTVSLINKQGTTTSSLWPVGERIFQADRNYDLDIACEHIPGIENGLSDGLSRSCWHKCTPSSLLLGWRQFPEQAGGVLQSLRELMVLVNASLGGVCPYCQETCNGILACCLECTRLLCHRCAGVKPGLTSFIRCSTCWARAAGWRGASGPALVRLVTQMLSMRVKDSTTGVQRRGVREVRGFLAQYADHGYPAVAQGILGYIAYAIEIRPVRLDSSTNRCLPIQWKAPPNAKDPDMLVAHNNEELSPRIRGSLVFDTNADARKPKRFYIPSVIPALGV</sequence>
<proteinExistence type="predicted"/>
<evidence type="ECO:0000313" key="1">
    <source>
        <dbReference type="EMBL" id="KAK3261351.1"/>
    </source>
</evidence>
<evidence type="ECO:0000313" key="2">
    <source>
        <dbReference type="Proteomes" id="UP001190700"/>
    </source>
</evidence>
<dbReference type="InterPro" id="IPR052055">
    <property type="entry name" value="Hepadnavirus_pol/RT"/>
</dbReference>
<comment type="caution">
    <text evidence="1">The sequence shown here is derived from an EMBL/GenBank/DDBJ whole genome shotgun (WGS) entry which is preliminary data.</text>
</comment>
<accession>A0AAE0FLU5</accession>
<organism evidence="1 2">
    <name type="scientific">Cymbomonas tetramitiformis</name>
    <dbReference type="NCBI Taxonomy" id="36881"/>
    <lineage>
        <taxon>Eukaryota</taxon>
        <taxon>Viridiplantae</taxon>
        <taxon>Chlorophyta</taxon>
        <taxon>Pyramimonadophyceae</taxon>
        <taxon>Pyramimonadales</taxon>
        <taxon>Pyramimonadaceae</taxon>
        <taxon>Cymbomonas</taxon>
    </lineage>
</organism>
<dbReference type="Proteomes" id="UP001190700">
    <property type="component" value="Unassembled WGS sequence"/>
</dbReference>
<gene>
    <name evidence="1" type="ORF">CYMTET_29738</name>
</gene>
<dbReference type="PANTHER" id="PTHR33050:SF7">
    <property type="entry name" value="RIBONUCLEASE H"/>
    <property type="match status" value="1"/>
</dbReference>
<keyword evidence="2" id="KW-1185">Reference proteome</keyword>
<dbReference type="AlphaFoldDB" id="A0AAE0FLU5"/>
<reference evidence="1 2" key="1">
    <citation type="journal article" date="2015" name="Genome Biol. Evol.">
        <title>Comparative Genomics of a Bacterivorous Green Alga Reveals Evolutionary Causalities and Consequences of Phago-Mixotrophic Mode of Nutrition.</title>
        <authorList>
            <person name="Burns J.A."/>
            <person name="Paasch A."/>
            <person name="Narechania A."/>
            <person name="Kim E."/>
        </authorList>
    </citation>
    <scope>NUCLEOTIDE SEQUENCE [LARGE SCALE GENOMIC DNA]</scope>
    <source>
        <strain evidence="1 2">PLY_AMNH</strain>
    </source>
</reference>
<dbReference type="PANTHER" id="PTHR33050">
    <property type="entry name" value="REVERSE TRANSCRIPTASE DOMAIN-CONTAINING PROTEIN"/>
    <property type="match status" value="1"/>
</dbReference>
<name>A0AAE0FLU5_9CHLO</name>
<dbReference type="EMBL" id="LGRX02016960">
    <property type="protein sequence ID" value="KAK3261351.1"/>
    <property type="molecule type" value="Genomic_DNA"/>
</dbReference>
<protein>
    <submittedName>
        <fullName evidence="1">Uncharacterized protein</fullName>
    </submittedName>
</protein>